<comment type="similarity">
    <text evidence="1">Belongs to the sigma-70 factor family. ECF subfamily.</text>
</comment>
<keyword evidence="2" id="KW-0805">Transcription regulation</keyword>
<name>A0ABQ3I276_9BACT</name>
<dbReference type="Proteomes" id="UP000658258">
    <property type="component" value="Unassembled WGS sequence"/>
</dbReference>
<evidence type="ECO:0000256" key="5">
    <source>
        <dbReference type="ARBA" id="ARBA00023163"/>
    </source>
</evidence>
<protein>
    <recommendedName>
        <fullName evidence="8">Sigma-70 family RNA polymerase sigma factor</fullName>
    </recommendedName>
</protein>
<dbReference type="Gene3D" id="1.10.10.10">
    <property type="entry name" value="Winged helix-like DNA-binding domain superfamily/Winged helix DNA-binding domain"/>
    <property type="match status" value="1"/>
</dbReference>
<dbReference type="InterPro" id="IPR039425">
    <property type="entry name" value="RNA_pol_sigma-70-like"/>
</dbReference>
<dbReference type="InterPro" id="IPR013324">
    <property type="entry name" value="RNA_pol_sigma_r3/r4-like"/>
</dbReference>
<dbReference type="NCBIfam" id="TIGR02937">
    <property type="entry name" value="sigma70-ECF"/>
    <property type="match status" value="1"/>
</dbReference>
<keyword evidence="4" id="KW-0238">DNA-binding</keyword>
<evidence type="ECO:0000313" key="6">
    <source>
        <dbReference type="EMBL" id="GHE54691.1"/>
    </source>
</evidence>
<dbReference type="SUPFAM" id="SSF88659">
    <property type="entry name" value="Sigma3 and sigma4 domains of RNA polymerase sigma factors"/>
    <property type="match status" value="1"/>
</dbReference>
<reference evidence="7" key="1">
    <citation type="journal article" date="2019" name="Int. J. Syst. Evol. Microbiol.">
        <title>The Global Catalogue of Microorganisms (GCM) 10K type strain sequencing project: providing services to taxonomists for standard genome sequencing and annotation.</title>
        <authorList>
            <consortium name="The Broad Institute Genomics Platform"/>
            <consortium name="The Broad Institute Genome Sequencing Center for Infectious Disease"/>
            <person name="Wu L."/>
            <person name="Ma J."/>
        </authorList>
    </citation>
    <scope>NUCLEOTIDE SEQUENCE [LARGE SCALE GENOMIC DNA]</scope>
    <source>
        <strain evidence="7">CGMCC 1.15111</strain>
    </source>
</reference>
<evidence type="ECO:0000256" key="1">
    <source>
        <dbReference type="ARBA" id="ARBA00010641"/>
    </source>
</evidence>
<dbReference type="EMBL" id="BNAG01000001">
    <property type="protein sequence ID" value="GHE54691.1"/>
    <property type="molecule type" value="Genomic_DNA"/>
</dbReference>
<keyword evidence="7" id="KW-1185">Reference proteome</keyword>
<sequence>MSENSLILRLRRGDRDALEEIYRSYRVSFIKWITYSHKCTKEQAVDIFQYAILSFYENVLEDTVEEINDAGIKTYLYSIGKNKLLSDSRRDSRLSFNEELEDNLLLEEIDDQTQDREGKLEKVRSIIETLQNPCADILKLFYFNNLSNDEIAEVLGYKNGNTVKNLKYKCIQRIKRLLE</sequence>
<evidence type="ECO:0000313" key="7">
    <source>
        <dbReference type="Proteomes" id="UP000658258"/>
    </source>
</evidence>
<keyword evidence="5" id="KW-0804">Transcription</keyword>
<dbReference type="SUPFAM" id="SSF88946">
    <property type="entry name" value="Sigma2 domain of RNA polymerase sigma factors"/>
    <property type="match status" value="1"/>
</dbReference>
<dbReference type="InterPro" id="IPR036388">
    <property type="entry name" value="WH-like_DNA-bd_sf"/>
</dbReference>
<dbReference type="PANTHER" id="PTHR43133:SF8">
    <property type="entry name" value="RNA POLYMERASE SIGMA FACTOR HI_1459-RELATED"/>
    <property type="match status" value="1"/>
</dbReference>
<dbReference type="InterPro" id="IPR014284">
    <property type="entry name" value="RNA_pol_sigma-70_dom"/>
</dbReference>
<dbReference type="RefSeq" id="WP_189628770.1">
    <property type="nucleotide sequence ID" value="NZ_BNAG01000001.1"/>
</dbReference>
<proteinExistence type="inferred from homology"/>
<evidence type="ECO:0000256" key="3">
    <source>
        <dbReference type="ARBA" id="ARBA00023082"/>
    </source>
</evidence>
<dbReference type="InterPro" id="IPR013325">
    <property type="entry name" value="RNA_pol_sigma_r2"/>
</dbReference>
<keyword evidence="3" id="KW-0731">Sigma factor</keyword>
<comment type="caution">
    <text evidence="6">The sequence shown here is derived from an EMBL/GenBank/DDBJ whole genome shotgun (WGS) entry which is preliminary data.</text>
</comment>
<evidence type="ECO:0008006" key="8">
    <source>
        <dbReference type="Google" id="ProtNLM"/>
    </source>
</evidence>
<evidence type="ECO:0000256" key="2">
    <source>
        <dbReference type="ARBA" id="ARBA00023015"/>
    </source>
</evidence>
<evidence type="ECO:0000256" key="4">
    <source>
        <dbReference type="ARBA" id="ARBA00023125"/>
    </source>
</evidence>
<organism evidence="6 7">
    <name type="scientific">Roseivirga thermotolerans</name>
    <dbReference type="NCBI Taxonomy" id="1758176"/>
    <lineage>
        <taxon>Bacteria</taxon>
        <taxon>Pseudomonadati</taxon>
        <taxon>Bacteroidota</taxon>
        <taxon>Cytophagia</taxon>
        <taxon>Cytophagales</taxon>
        <taxon>Roseivirgaceae</taxon>
        <taxon>Roseivirga</taxon>
    </lineage>
</organism>
<dbReference type="PANTHER" id="PTHR43133">
    <property type="entry name" value="RNA POLYMERASE ECF-TYPE SIGMA FACTO"/>
    <property type="match status" value="1"/>
</dbReference>
<dbReference type="Gene3D" id="1.10.1740.10">
    <property type="match status" value="1"/>
</dbReference>
<gene>
    <name evidence="6" type="ORF">GCM10011340_06710</name>
</gene>
<accession>A0ABQ3I276</accession>